<dbReference type="Gene3D" id="3.40.50.1820">
    <property type="entry name" value="alpha/beta hydrolase"/>
    <property type="match status" value="1"/>
</dbReference>
<proteinExistence type="predicted"/>
<evidence type="ECO:0000259" key="2">
    <source>
        <dbReference type="Pfam" id="PF20434"/>
    </source>
</evidence>
<feature type="domain" description="BD-FAE-like" evidence="2">
    <location>
        <begin position="61"/>
        <end position="265"/>
    </location>
</feature>
<gene>
    <name evidence="3" type="primary">nlhH</name>
    <name evidence="3" type="ORF">IBLFYP30_01978</name>
</gene>
<dbReference type="PANTHER" id="PTHR48081:SF13">
    <property type="entry name" value="ALPHA_BETA HYDROLASE"/>
    <property type="match status" value="1"/>
</dbReference>
<dbReference type="InterPro" id="IPR050300">
    <property type="entry name" value="GDXG_lipolytic_enzyme"/>
</dbReference>
<dbReference type="SUPFAM" id="SSF53474">
    <property type="entry name" value="alpha/beta-Hydrolases"/>
    <property type="match status" value="1"/>
</dbReference>
<accession>A0A6N3CX90</accession>
<sequence length="307" mass="34888">MVEPEEYSYEEFPESSTVTRGMNVIKFEDDIASVVCKRYVNYVERDGKQLKLQFLMPYYTVEHMEKLPCVVFVQGSGWIKQKLYLNIGNLSKLADKGYIIAIVQYRSAEDAPFPAQVQDIKTAIRFLRQNASEYKIDPNNIFLWGDSSGAHVSLITGITSGVTELDTDDYSDYSDKVNGIVDFYGPTDITKMNDAPTTADYTVADSPVGILIGKLDVTKHEDKAQKANVLNYITMGRNIPPIIIFHGSKDRIVPFEQSAMLHEKLLAEHKESTIYKIMGQDHCGPGFWQDEVIDLIDDFFEKHMKRI</sequence>
<dbReference type="PANTHER" id="PTHR48081">
    <property type="entry name" value="AB HYDROLASE SUPERFAMILY PROTEIN C4A8.06C"/>
    <property type="match status" value="1"/>
</dbReference>
<evidence type="ECO:0000313" key="3">
    <source>
        <dbReference type="EMBL" id="VYU19211.1"/>
    </source>
</evidence>
<dbReference type="GO" id="GO:0106435">
    <property type="term" value="F:carboxylesterase activity"/>
    <property type="evidence" value="ECO:0007669"/>
    <property type="project" value="UniProtKB-EC"/>
</dbReference>
<name>A0A6N3CX90_9FIRM</name>
<protein>
    <submittedName>
        <fullName evidence="3">Carboxylesterase NlhH</fullName>
        <ecNumber evidence="3">3.1.1.1</ecNumber>
    </submittedName>
</protein>
<evidence type="ECO:0000256" key="1">
    <source>
        <dbReference type="ARBA" id="ARBA00022801"/>
    </source>
</evidence>
<dbReference type="InterPro" id="IPR049492">
    <property type="entry name" value="BD-FAE-like_dom"/>
</dbReference>
<dbReference type="RefSeq" id="WP_024037309.1">
    <property type="nucleotide sequence ID" value="NZ_CACRUE010000031.1"/>
</dbReference>
<organism evidence="3">
    <name type="scientific">Intestinibacter bartlettii</name>
    <dbReference type="NCBI Taxonomy" id="261299"/>
    <lineage>
        <taxon>Bacteria</taxon>
        <taxon>Bacillati</taxon>
        <taxon>Bacillota</taxon>
        <taxon>Clostridia</taxon>
        <taxon>Peptostreptococcales</taxon>
        <taxon>Peptostreptococcaceae</taxon>
        <taxon>Intestinibacter</taxon>
    </lineage>
</organism>
<dbReference type="Pfam" id="PF20434">
    <property type="entry name" value="BD-FAE"/>
    <property type="match status" value="1"/>
</dbReference>
<dbReference type="InterPro" id="IPR029058">
    <property type="entry name" value="AB_hydrolase_fold"/>
</dbReference>
<reference evidence="3" key="1">
    <citation type="submission" date="2019-11" db="EMBL/GenBank/DDBJ databases">
        <authorList>
            <person name="Feng L."/>
        </authorList>
    </citation>
    <scope>NUCLEOTIDE SEQUENCE</scope>
    <source>
        <strain evidence="3">IbartlettiiLFYP30</strain>
    </source>
</reference>
<dbReference type="EC" id="3.1.1.1" evidence="3"/>
<keyword evidence="1 3" id="KW-0378">Hydrolase</keyword>
<dbReference type="AlphaFoldDB" id="A0A6N3CX90"/>
<dbReference type="EMBL" id="CACRUE010000031">
    <property type="protein sequence ID" value="VYU19211.1"/>
    <property type="molecule type" value="Genomic_DNA"/>
</dbReference>